<feature type="compositionally biased region" description="Low complexity" evidence="2">
    <location>
        <begin position="275"/>
        <end position="290"/>
    </location>
</feature>
<keyword evidence="3" id="KW-1185">Reference proteome</keyword>
<proteinExistence type="predicted"/>
<feature type="compositionally biased region" description="Low complexity" evidence="2">
    <location>
        <begin position="362"/>
        <end position="374"/>
    </location>
</feature>
<feature type="region of interest" description="Disordered" evidence="2">
    <location>
        <begin position="1"/>
        <end position="87"/>
    </location>
</feature>
<feature type="compositionally biased region" description="Polar residues" evidence="2">
    <location>
        <begin position="183"/>
        <end position="203"/>
    </location>
</feature>
<dbReference type="PANTHER" id="PTHR24216">
    <property type="entry name" value="PAXILLIN-RELATED"/>
    <property type="match status" value="1"/>
</dbReference>
<feature type="region of interest" description="Disordered" evidence="2">
    <location>
        <begin position="357"/>
        <end position="379"/>
    </location>
</feature>
<dbReference type="GeneID" id="101999694"/>
<accession>A0ABM1AJV3</accession>
<name>A0ABM1AJV3_MICOH</name>
<organism evidence="3 4">
    <name type="scientific">Microtus ochrogaster</name>
    <name type="common">Prairie vole</name>
    <dbReference type="NCBI Taxonomy" id="79684"/>
    <lineage>
        <taxon>Eukaryota</taxon>
        <taxon>Metazoa</taxon>
        <taxon>Chordata</taxon>
        <taxon>Craniata</taxon>
        <taxon>Vertebrata</taxon>
        <taxon>Euteleostomi</taxon>
        <taxon>Mammalia</taxon>
        <taxon>Eutheria</taxon>
        <taxon>Euarchontoglires</taxon>
        <taxon>Glires</taxon>
        <taxon>Rodentia</taxon>
        <taxon>Myomorpha</taxon>
        <taxon>Muroidea</taxon>
        <taxon>Cricetidae</taxon>
        <taxon>Arvicolinae</taxon>
        <taxon>Microtus</taxon>
    </lineage>
</organism>
<evidence type="ECO:0000313" key="3">
    <source>
        <dbReference type="Proteomes" id="UP000694915"/>
    </source>
</evidence>
<feature type="compositionally biased region" description="Pro residues" evidence="2">
    <location>
        <begin position="136"/>
        <end position="147"/>
    </location>
</feature>
<evidence type="ECO:0000256" key="1">
    <source>
        <dbReference type="ARBA" id="ARBA00004246"/>
    </source>
</evidence>
<sequence>MEDLDALLSDLETTTSHMSRLGAPKERPPETLTPPPPYGHQPQTGSGEPSGTSGDKDHLYSTVCKPRSPKPVAPVAPPFSSSSGVLGNGLCELDRLLQELNATQFNITDEIMSQFPSSKMAEGEEKEDQAEDKNPPSVPPSPLPAPTKPSATSATLELDRLMASLSDFRVQNHLPASGPSQPPAVSTTQEGSPSPPGQTSKGSLDTMLGLLQSDLSRRGVPTQAKGLCGSCNKPIAGWLRLWAEPGIPSTFFAAVVPQLWEAAVSLRRMGLPFAPSATSSASPHVVASATNPSDTKWLPPWAPTGTRNISAASAAGNPSEKRVSTSGRAAPTAGGTSCSCSPRAARAAKAPYWITTSRHSARSGTQTASSAGSALRPSPGAAFLSTRVARCVRTISMPSVVRCVPPVASQ</sequence>
<gene>
    <name evidence="4" type="primary">Tgfb1i1</name>
</gene>
<reference evidence="4" key="1">
    <citation type="submission" date="2025-08" db="UniProtKB">
        <authorList>
            <consortium name="RefSeq"/>
        </authorList>
    </citation>
    <scope>IDENTIFICATION</scope>
</reference>
<comment type="subcellular location">
    <subcellularLocation>
        <location evidence="1">Cell junction</location>
        <location evidence="1">Focal adhesion</location>
    </subcellularLocation>
</comment>
<evidence type="ECO:0000313" key="4">
    <source>
        <dbReference type="RefSeq" id="XP_013203251.1"/>
    </source>
</evidence>
<dbReference type="PANTHER" id="PTHR24216:SF27">
    <property type="entry name" value="TRANSFORMING GROWTH FACTOR BETA-1-INDUCED TRANSCRIPT 1 PROTEIN"/>
    <property type="match status" value="1"/>
</dbReference>
<dbReference type="Proteomes" id="UP000694915">
    <property type="component" value="Chromosome 8"/>
</dbReference>
<dbReference type="RefSeq" id="XP_013203251.1">
    <property type="nucleotide sequence ID" value="XM_013347797.2"/>
</dbReference>
<feature type="region of interest" description="Disordered" evidence="2">
    <location>
        <begin position="116"/>
        <end position="151"/>
    </location>
</feature>
<feature type="region of interest" description="Disordered" evidence="2">
    <location>
        <begin position="172"/>
        <end position="204"/>
    </location>
</feature>
<dbReference type="Pfam" id="PF03535">
    <property type="entry name" value="Paxillin"/>
    <property type="match status" value="1"/>
</dbReference>
<feature type="region of interest" description="Disordered" evidence="2">
    <location>
        <begin position="275"/>
        <end position="341"/>
    </location>
</feature>
<feature type="compositionally biased region" description="Polar residues" evidence="2">
    <location>
        <begin position="41"/>
        <end position="53"/>
    </location>
</feature>
<protein>
    <submittedName>
        <fullName evidence="4">Transforming growth factor beta-1-induced transcript 1 protein isoform X6</fullName>
    </submittedName>
</protein>
<evidence type="ECO:0000256" key="2">
    <source>
        <dbReference type="SAM" id="MobiDB-lite"/>
    </source>
</evidence>